<dbReference type="GO" id="GO:0008460">
    <property type="term" value="F:dTDP-glucose 4,6-dehydratase activity"/>
    <property type="evidence" value="ECO:0007669"/>
    <property type="project" value="UniProtKB-EC"/>
</dbReference>
<keyword evidence="4" id="KW-1185">Reference proteome</keyword>
<dbReference type="PATRIC" id="fig|1838286.3.peg.3002"/>
<dbReference type="AlphaFoldDB" id="A0A1D8AYF5"/>
<evidence type="ECO:0000259" key="2">
    <source>
        <dbReference type="Pfam" id="PF01370"/>
    </source>
</evidence>
<protein>
    <submittedName>
        <fullName evidence="3">dTDP-glucose 4,6-dehydratase</fullName>
        <ecNumber evidence="3">4.2.1.46</ecNumber>
    </submittedName>
</protein>
<dbReference type="Pfam" id="PF01370">
    <property type="entry name" value="Epimerase"/>
    <property type="match status" value="1"/>
</dbReference>
<proteinExistence type="predicted"/>
<dbReference type="PRINTS" id="PR01713">
    <property type="entry name" value="NUCEPIMERASE"/>
</dbReference>
<dbReference type="InterPro" id="IPR036291">
    <property type="entry name" value="NAD(P)-bd_dom_sf"/>
</dbReference>
<sequence>MEEVFNAHNFTAVFNLAARAGVRASLEYPDLYRRTNVFGEENILKCQVKYGVRKHVVASSSSVYAGCAMPFREDAALGRMQSPYAETKRAAELLAQEYHRNHGLDVTVLRYFTVFGPAGRPDMAPYRFVHWVATGQPITLFGDGSQSRDFTYVDDIARGTILAAKPLGYEVINLGGGNRPLTIRSMITLLEGFLGRKAVIDQQPANPLDMTDTQADIGKAGRLLGWRPLVSPENGFRKTIDWYVANRDWLKGIGS</sequence>
<dbReference type="Proteomes" id="UP000095228">
    <property type="component" value="Chromosome"/>
</dbReference>
<dbReference type="PANTHER" id="PTHR43574">
    <property type="entry name" value="EPIMERASE-RELATED"/>
    <property type="match status" value="1"/>
</dbReference>
<gene>
    <name evidence="3" type="primary">strE_3</name>
    <name evidence="3" type="ORF">Verru16b_02992</name>
</gene>
<keyword evidence="1" id="KW-0520">NAD</keyword>
<evidence type="ECO:0000256" key="1">
    <source>
        <dbReference type="ARBA" id="ARBA00023027"/>
    </source>
</evidence>
<organism evidence="3 4">
    <name type="scientific">Lacunisphaera limnophila</name>
    <dbReference type="NCBI Taxonomy" id="1838286"/>
    <lineage>
        <taxon>Bacteria</taxon>
        <taxon>Pseudomonadati</taxon>
        <taxon>Verrucomicrobiota</taxon>
        <taxon>Opitutia</taxon>
        <taxon>Opitutales</taxon>
        <taxon>Opitutaceae</taxon>
        <taxon>Lacunisphaera</taxon>
    </lineage>
</organism>
<evidence type="ECO:0000313" key="4">
    <source>
        <dbReference type="Proteomes" id="UP000095228"/>
    </source>
</evidence>
<dbReference type="STRING" id="1838286.Verru16b_02992"/>
<evidence type="ECO:0000313" key="3">
    <source>
        <dbReference type="EMBL" id="AOS45901.1"/>
    </source>
</evidence>
<dbReference type="InterPro" id="IPR001509">
    <property type="entry name" value="Epimerase_deHydtase"/>
</dbReference>
<dbReference type="EC" id="4.2.1.46" evidence="3"/>
<feature type="domain" description="NAD-dependent epimerase/dehydratase" evidence="2">
    <location>
        <begin position="2"/>
        <end position="175"/>
    </location>
</feature>
<keyword evidence="3" id="KW-0456">Lyase</keyword>
<dbReference type="Gene3D" id="3.40.50.720">
    <property type="entry name" value="NAD(P)-binding Rossmann-like Domain"/>
    <property type="match status" value="1"/>
</dbReference>
<accession>A0A1D8AYF5</accession>
<dbReference type="KEGG" id="obg:Verru16b_02992"/>
<dbReference type="EMBL" id="CP016094">
    <property type="protein sequence ID" value="AOS45901.1"/>
    <property type="molecule type" value="Genomic_DNA"/>
</dbReference>
<reference evidence="3 4" key="1">
    <citation type="submission" date="2016-06" db="EMBL/GenBank/DDBJ databases">
        <title>Three novel species with peptidoglycan cell walls form the new genus Lacunisphaera gen. nov. in the family Opitutaceae of the verrucomicrobial subdivision 4.</title>
        <authorList>
            <person name="Rast P."/>
            <person name="Gloeckner I."/>
            <person name="Jogler M."/>
            <person name="Boedeker C."/>
            <person name="Jeske O."/>
            <person name="Wiegand S."/>
            <person name="Reinhardt R."/>
            <person name="Schumann P."/>
            <person name="Rohde M."/>
            <person name="Spring S."/>
            <person name="Gloeckner F.O."/>
            <person name="Jogler C."/>
        </authorList>
    </citation>
    <scope>NUCLEOTIDE SEQUENCE [LARGE SCALE GENOMIC DNA]</scope>
    <source>
        <strain evidence="3 4">IG16b</strain>
    </source>
</reference>
<dbReference type="SUPFAM" id="SSF51735">
    <property type="entry name" value="NAD(P)-binding Rossmann-fold domains"/>
    <property type="match status" value="1"/>
</dbReference>
<name>A0A1D8AYF5_9BACT</name>